<dbReference type="AlphaFoldDB" id="A0A6H1P2H7"/>
<reference evidence="1 2" key="2">
    <citation type="submission" date="2020-04" db="EMBL/GenBank/DDBJ databases">
        <authorList>
            <person name="Fomenkov A."/>
            <person name="Anton B.P."/>
            <person name="Roberts R.J."/>
        </authorList>
    </citation>
    <scope>NUCLEOTIDE SEQUENCE [LARGE SCALE GENOMIC DNA]</scope>
    <source>
        <strain evidence="1 2">S2</strain>
    </source>
</reference>
<evidence type="ECO:0000313" key="2">
    <source>
        <dbReference type="Proteomes" id="UP000501868"/>
    </source>
</evidence>
<evidence type="ECO:0000313" key="1">
    <source>
        <dbReference type="EMBL" id="QIZ07627.1"/>
    </source>
</evidence>
<proteinExistence type="predicted"/>
<dbReference type="InterPro" id="IPR010982">
    <property type="entry name" value="Lambda_DNA-bd_dom_sf"/>
</dbReference>
<protein>
    <recommendedName>
        <fullName evidence="3">XRE family transcriptional regulator</fullName>
    </recommendedName>
</protein>
<gene>
    <name evidence="1" type="ORF">HFZ78_13520</name>
</gene>
<sequence>MGKNKDIRMAIKKAGLKQWKVAEVYGLSEGNFSRLLRKELLPEKKKEVLVAIEKTQTNLVKETKEQ</sequence>
<name>A0A6H1P2H7_PRIMG</name>
<organism evidence="1 2">
    <name type="scientific">Priestia megaterium</name>
    <name type="common">Bacillus megaterium</name>
    <dbReference type="NCBI Taxonomy" id="1404"/>
    <lineage>
        <taxon>Bacteria</taxon>
        <taxon>Bacillati</taxon>
        <taxon>Bacillota</taxon>
        <taxon>Bacilli</taxon>
        <taxon>Bacillales</taxon>
        <taxon>Bacillaceae</taxon>
        <taxon>Priestia</taxon>
    </lineage>
</organism>
<evidence type="ECO:0008006" key="3">
    <source>
        <dbReference type="Google" id="ProtNLM"/>
    </source>
</evidence>
<dbReference type="SUPFAM" id="SSF47413">
    <property type="entry name" value="lambda repressor-like DNA-binding domains"/>
    <property type="match status" value="1"/>
</dbReference>
<dbReference type="GO" id="GO:0003677">
    <property type="term" value="F:DNA binding"/>
    <property type="evidence" value="ECO:0007669"/>
    <property type="project" value="InterPro"/>
</dbReference>
<dbReference type="EMBL" id="CP051128">
    <property type="protein sequence ID" value="QIZ07627.1"/>
    <property type="molecule type" value="Genomic_DNA"/>
</dbReference>
<accession>A0A6H1P2H7</accession>
<reference evidence="1 2" key="1">
    <citation type="submission" date="2020-04" db="EMBL/GenBank/DDBJ databases">
        <title>Genome-Wide Identification of 5-Methylcytosine Sites in Bacterial Genomes By High-Throughput Sequencing of MspJI Restriction Fragments.</title>
        <authorList>
            <person name="Wu V."/>
        </authorList>
    </citation>
    <scope>NUCLEOTIDE SEQUENCE [LARGE SCALE GENOMIC DNA]</scope>
    <source>
        <strain evidence="1 2">S2</strain>
    </source>
</reference>
<dbReference type="Proteomes" id="UP000501868">
    <property type="component" value="Chromosome"/>
</dbReference>